<gene>
    <name evidence="2" type="ORF">OE749_01030</name>
</gene>
<feature type="transmembrane region" description="Helical" evidence="1">
    <location>
        <begin position="59"/>
        <end position="76"/>
    </location>
</feature>
<feature type="transmembrane region" description="Helical" evidence="1">
    <location>
        <begin position="208"/>
        <end position="231"/>
    </location>
</feature>
<dbReference type="EMBL" id="JAOWKX010000001">
    <property type="protein sequence ID" value="MCV2883277.1"/>
    <property type="molecule type" value="Genomic_DNA"/>
</dbReference>
<proteinExistence type="predicted"/>
<sequence length="427" mass="48806">MFKAASRPSDIFQKQAALSGLAFCALVGGWFVLPFLVWIGLIVLYACFIESEITSKRQSILLCVLISFSLAVMIASRDVGNLWDNVDDGPAYLRAYSHYIDLISMIPVSVRYAYHADIFFSLYSYAVAMLTEHHMYFYFFFTIFLSYLFTVFLMRKLSPQAVLLAFLATVLYFKFFQFQWHLIRSMMALPIVIYGIVVAAESPKKGRLIALAGGLVHFSTFALAFPLVVIAPYLHRRFSVLQLLMFVGILLAAVASLFLLSQVLSNFSHFYVIGKILNRVQFEPAFDKTPFLLLFAVVVFLAFTQYGKMKSGLFNQLFNLSFYYVILGAVAIFLAGQELYRFIMPLFILYGPLLLQYLSQFRNVCLDRSVMFLLLVFHYLIFGYVMWLNDANFFFSLGSNTEPALYSGSQFINAFISLFSDDIQYTI</sequence>
<protein>
    <submittedName>
        <fullName evidence="2">EpsG family protein</fullName>
    </submittedName>
</protein>
<feature type="transmembrane region" description="Helical" evidence="1">
    <location>
        <begin position="160"/>
        <end position="176"/>
    </location>
</feature>
<feature type="transmembrane region" description="Helical" evidence="1">
    <location>
        <begin position="243"/>
        <end position="265"/>
    </location>
</feature>
<evidence type="ECO:0000313" key="2">
    <source>
        <dbReference type="EMBL" id="MCV2883277.1"/>
    </source>
</evidence>
<feature type="transmembrane region" description="Helical" evidence="1">
    <location>
        <begin position="135"/>
        <end position="154"/>
    </location>
</feature>
<reference evidence="2 3" key="1">
    <citation type="submission" date="2022-10" db="EMBL/GenBank/DDBJ databases">
        <title>Aestuariibacter sp. AA17 isolated from Montipora capitata coral fragment.</title>
        <authorList>
            <person name="Emsley S.A."/>
            <person name="Pfannmuller K.M."/>
            <person name="Loughran R.M."/>
            <person name="Shlafstein M."/>
            <person name="Papke E."/>
            <person name="Saw J.H."/>
            <person name="Ushijima B."/>
            <person name="Videau P."/>
        </authorList>
    </citation>
    <scope>NUCLEOTIDE SEQUENCE [LARGE SCALE GENOMIC DNA]</scope>
    <source>
        <strain evidence="2 3">AA17</strain>
    </source>
</reference>
<keyword evidence="1" id="KW-1133">Transmembrane helix</keyword>
<name>A0ABT3A3U0_9ALTE</name>
<feature type="transmembrane region" description="Helical" evidence="1">
    <location>
        <begin position="183"/>
        <end position="202"/>
    </location>
</feature>
<feature type="transmembrane region" description="Helical" evidence="1">
    <location>
        <begin position="20"/>
        <end position="47"/>
    </location>
</feature>
<feature type="transmembrane region" description="Helical" evidence="1">
    <location>
        <begin position="285"/>
        <end position="305"/>
    </location>
</feature>
<keyword evidence="1" id="KW-0812">Transmembrane</keyword>
<dbReference type="InterPro" id="IPR049458">
    <property type="entry name" value="EpsG-like"/>
</dbReference>
<feature type="transmembrane region" description="Helical" evidence="1">
    <location>
        <begin position="342"/>
        <end position="358"/>
    </location>
</feature>
<feature type="transmembrane region" description="Helical" evidence="1">
    <location>
        <begin position="317"/>
        <end position="336"/>
    </location>
</feature>
<feature type="transmembrane region" description="Helical" evidence="1">
    <location>
        <begin position="370"/>
        <end position="387"/>
    </location>
</feature>
<feature type="transmembrane region" description="Helical" evidence="1">
    <location>
        <begin position="96"/>
        <end position="114"/>
    </location>
</feature>
<comment type="caution">
    <text evidence="2">The sequence shown here is derived from an EMBL/GenBank/DDBJ whole genome shotgun (WGS) entry which is preliminary data.</text>
</comment>
<dbReference type="RefSeq" id="WP_263710476.1">
    <property type="nucleotide sequence ID" value="NZ_JAOWKX010000001.1"/>
</dbReference>
<keyword evidence="1" id="KW-0472">Membrane</keyword>
<dbReference type="Pfam" id="PF14897">
    <property type="entry name" value="EpsG"/>
    <property type="match status" value="1"/>
</dbReference>
<evidence type="ECO:0000256" key="1">
    <source>
        <dbReference type="SAM" id="Phobius"/>
    </source>
</evidence>
<evidence type="ECO:0000313" key="3">
    <source>
        <dbReference type="Proteomes" id="UP001652504"/>
    </source>
</evidence>
<dbReference type="Proteomes" id="UP001652504">
    <property type="component" value="Unassembled WGS sequence"/>
</dbReference>
<keyword evidence="3" id="KW-1185">Reference proteome</keyword>
<organism evidence="2 3">
    <name type="scientific">Fluctibacter corallii</name>
    <dbReference type="NCBI Taxonomy" id="2984329"/>
    <lineage>
        <taxon>Bacteria</taxon>
        <taxon>Pseudomonadati</taxon>
        <taxon>Pseudomonadota</taxon>
        <taxon>Gammaproteobacteria</taxon>
        <taxon>Alteromonadales</taxon>
        <taxon>Alteromonadaceae</taxon>
        <taxon>Fluctibacter</taxon>
    </lineage>
</organism>
<accession>A0ABT3A3U0</accession>